<name>A0A9P5P790_9AGAR</name>
<sequence length="175" mass="19809">NEDEDNNIGDPAAHSAIENICITDEFIQLLRDATLDNDGLDAHTLYQLRNPVAAAPDDLDSHQRLSINLYLSITHASEATYHSVRDAIHCCFPESNILSYHEVKNLIADITGVVAIYNDMCINSCHAYTGPFKDLDKCKYCQEPRYDQNWLLQYQERIPRQQFSTILLGPQLAAI</sequence>
<proteinExistence type="predicted"/>
<accession>A0A9P5P790</accession>
<reference evidence="1" key="1">
    <citation type="submission" date="2020-11" db="EMBL/GenBank/DDBJ databases">
        <authorList>
            <consortium name="DOE Joint Genome Institute"/>
            <person name="Ahrendt S."/>
            <person name="Riley R."/>
            <person name="Andreopoulos W."/>
            <person name="Labutti K."/>
            <person name="Pangilinan J."/>
            <person name="Ruiz-Duenas F.J."/>
            <person name="Barrasa J.M."/>
            <person name="Sanchez-Garcia M."/>
            <person name="Camarero S."/>
            <person name="Miyauchi S."/>
            <person name="Serrano A."/>
            <person name="Linde D."/>
            <person name="Babiker R."/>
            <person name="Drula E."/>
            <person name="Ayuso-Fernandez I."/>
            <person name="Pacheco R."/>
            <person name="Padilla G."/>
            <person name="Ferreira P."/>
            <person name="Barriuso J."/>
            <person name="Kellner H."/>
            <person name="Castanera R."/>
            <person name="Alfaro M."/>
            <person name="Ramirez L."/>
            <person name="Pisabarro A.G."/>
            <person name="Kuo A."/>
            <person name="Tritt A."/>
            <person name="Lipzen A."/>
            <person name="He G."/>
            <person name="Yan M."/>
            <person name="Ng V."/>
            <person name="Cullen D."/>
            <person name="Martin F."/>
            <person name="Rosso M.-N."/>
            <person name="Henrissat B."/>
            <person name="Hibbett D."/>
            <person name="Martinez A.T."/>
            <person name="Grigoriev I.V."/>
        </authorList>
    </citation>
    <scope>NUCLEOTIDE SEQUENCE</scope>
    <source>
        <strain evidence="1">AH 40177</strain>
    </source>
</reference>
<dbReference type="OrthoDB" id="2742740at2759"/>
<organism evidence="1 2">
    <name type="scientific">Rhodocollybia butyracea</name>
    <dbReference type="NCBI Taxonomy" id="206335"/>
    <lineage>
        <taxon>Eukaryota</taxon>
        <taxon>Fungi</taxon>
        <taxon>Dikarya</taxon>
        <taxon>Basidiomycota</taxon>
        <taxon>Agaricomycotina</taxon>
        <taxon>Agaricomycetes</taxon>
        <taxon>Agaricomycetidae</taxon>
        <taxon>Agaricales</taxon>
        <taxon>Marasmiineae</taxon>
        <taxon>Omphalotaceae</taxon>
        <taxon>Rhodocollybia</taxon>
    </lineage>
</organism>
<gene>
    <name evidence="1" type="ORF">BDP27DRAFT_1194443</name>
</gene>
<evidence type="ECO:0000313" key="2">
    <source>
        <dbReference type="Proteomes" id="UP000772434"/>
    </source>
</evidence>
<dbReference type="AlphaFoldDB" id="A0A9P5P790"/>
<protein>
    <submittedName>
        <fullName evidence="1">Uncharacterized protein</fullName>
    </submittedName>
</protein>
<feature type="non-terminal residue" evidence="1">
    <location>
        <position position="1"/>
    </location>
</feature>
<dbReference type="Proteomes" id="UP000772434">
    <property type="component" value="Unassembled WGS sequence"/>
</dbReference>
<comment type="caution">
    <text evidence="1">The sequence shown here is derived from an EMBL/GenBank/DDBJ whole genome shotgun (WGS) entry which is preliminary data.</text>
</comment>
<evidence type="ECO:0000313" key="1">
    <source>
        <dbReference type="EMBL" id="KAF9056952.1"/>
    </source>
</evidence>
<keyword evidence="2" id="KW-1185">Reference proteome</keyword>
<feature type="non-terminal residue" evidence="1">
    <location>
        <position position="175"/>
    </location>
</feature>
<dbReference type="EMBL" id="JADNRY010000405">
    <property type="protein sequence ID" value="KAF9056952.1"/>
    <property type="molecule type" value="Genomic_DNA"/>
</dbReference>